<evidence type="ECO:0000256" key="1">
    <source>
        <dbReference type="SAM" id="MobiDB-lite"/>
    </source>
</evidence>
<accession>A0A5N5GXK4</accession>
<comment type="caution">
    <text evidence="2">The sequence shown here is derived from an EMBL/GenBank/DDBJ whole genome shotgun (WGS) entry which is preliminary data.</text>
</comment>
<protein>
    <submittedName>
        <fullName evidence="2">Uncharacterized protein</fullName>
    </submittedName>
</protein>
<proteinExistence type="predicted"/>
<reference evidence="2 3" key="1">
    <citation type="submission" date="2019-09" db="EMBL/GenBank/DDBJ databases">
        <authorList>
            <person name="Ou C."/>
        </authorList>
    </citation>
    <scope>NUCLEOTIDE SEQUENCE [LARGE SCALE GENOMIC DNA]</scope>
    <source>
        <strain evidence="2">S2</strain>
        <tissue evidence="2">Leaf</tissue>
    </source>
</reference>
<reference evidence="3" key="2">
    <citation type="submission" date="2019-10" db="EMBL/GenBank/DDBJ databases">
        <title>A de novo genome assembly of a pear dwarfing rootstock.</title>
        <authorList>
            <person name="Wang F."/>
            <person name="Wang J."/>
            <person name="Li S."/>
            <person name="Zhang Y."/>
            <person name="Fang M."/>
            <person name="Ma L."/>
            <person name="Zhao Y."/>
            <person name="Jiang S."/>
        </authorList>
    </citation>
    <scope>NUCLEOTIDE SEQUENCE [LARGE SCALE GENOMIC DNA]</scope>
</reference>
<feature type="compositionally biased region" description="Basic residues" evidence="1">
    <location>
        <begin position="1"/>
        <end position="10"/>
    </location>
</feature>
<dbReference type="AlphaFoldDB" id="A0A5N5GXK4"/>
<sequence>MSRLITRRRSVTNEPPALSASTAPGVSAPLIGKSTPLTGATPTVSQVPVSLTSSVSVRLLSAQWPH</sequence>
<feature type="region of interest" description="Disordered" evidence="1">
    <location>
        <begin position="1"/>
        <end position="46"/>
    </location>
</feature>
<keyword evidence="3" id="KW-1185">Reference proteome</keyword>
<reference evidence="2 3" key="3">
    <citation type="submission" date="2019-11" db="EMBL/GenBank/DDBJ databases">
        <title>A de novo genome assembly of a pear dwarfing rootstock.</title>
        <authorList>
            <person name="Wang F."/>
            <person name="Wang J."/>
            <person name="Li S."/>
            <person name="Zhang Y."/>
            <person name="Fang M."/>
            <person name="Ma L."/>
            <person name="Zhao Y."/>
            <person name="Jiang S."/>
        </authorList>
    </citation>
    <scope>NUCLEOTIDE SEQUENCE [LARGE SCALE GENOMIC DNA]</scope>
    <source>
        <strain evidence="2">S2</strain>
        <tissue evidence="2">Leaf</tissue>
    </source>
</reference>
<gene>
    <name evidence="2" type="ORF">D8674_014311</name>
</gene>
<dbReference type="EMBL" id="SMOL01000401">
    <property type="protein sequence ID" value="KAB2618442.1"/>
    <property type="molecule type" value="Genomic_DNA"/>
</dbReference>
<dbReference type="Proteomes" id="UP000327157">
    <property type="component" value="Chromosome 15"/>
</dbReference>
<organism evidence="2 3">
    <name type="scientific">Pyrus ussuriensis x Pyrus communis</name>
    <dbReference type="NCBI Taxonomy" id="2448454"/>
    <lineage>
        <taxon>Eukaryota</taxon>
        <taxon>Viridiplantae</taxon>
        <taxon>Streptophyta</taxon>
        <taxon>Embryophyta</taxon>
        <taxon>Tracheophyta</taxon>
        <taxon>Spermatophyta</taxon>
        <taxon>Magnoliopsida</taxon>
        <taxon>eudicotyledons</taxon>
        <taxon>Gunneridae</taxon>
        <taxon>Pentapetalae</taxon>
        <taxon>rosids</taxon>
        <taxon>fabids</taxon>
        <taxon>Rosales</taxon>
        <taxon>Rosaceae</taxon>
        <taxon>Amygdaloideae</taxon>
        <taxon>Maleae</taxon>
        <taxon>Pyrus</taxon>
    </lineage>
</organism>
<evidence type="ECO:0000313" key="3">
    <source>
        <dbReference type="Proteomes" id="UP000327157"/>
    </source>
</evidence>
<evidence type="ECO:0000313" key="2">
    <source>
        <dbReference type="EMBL" id="KAB2618442.1"/>
    </source>
</evidence>
<name>A0A5N5GXK4_9ROSA</name>